<dbReference type="STRING" id="933084.A0A067Q0D9"/>
<organism evidence="7 8">
    <name type="scientific">Jaapia argillacea MUCL 33604</name>
    <dbReference type="NCBI Taxonomy" id="933084"/>
    <lineage>
        <taxon>Eukaryota</taxon>
        <taxon>Fungi</taxon>
        <taxon>Dikarya</taxon>
        <taxon>Basidiomycota</taxon>
        <taxon>Agaricomycotina</taxon>
        <taxon>Agaricomycetes</taxon>
        <taxon>Agaricomycetidae</taxon>
        <taxon>Jaapiales</taxon>
        <taxon>Jaapiaceae</taxon>
        <taxon>Jaapia</taxon>
    </lineage>
</organism>
<feature type="region of interest" description="Disordered" evidence="6">
    <location>
        <begin position="230"/>
        <end position="285"/>
    </location>
</feature>
<accession>A0A067Q0D9</accession>
<dbReference type="InterPro" id="IPR027417">
    <property type="entry name" value="P-loop_NTPase"/>
</dbReference>
<evidence type="ECO:0000313" key="7">
    <source>
        <dbReference type="EMBL" id="KDQ59625.1"/>
    </source>
</evidence>
<dbReference type="PANTHER" id="PTHR13710:SF105">
    <property type="entry name" value="ATP-DEPENDENT DNA HELICASE Q1"/>
    <property type="match status" value="1"/>
</dbReference>
<dbReference type="EC" id="5.6.2.4" evidence="5"/>
<dbReference type="GO" id="GO:0005694">
    <property type="term" value="C:chromosome"/>
    <property type="evidence" value="ECO:0007669"/>
    <property type="project" value="TreeGrafter"/>
</dbReference>
<comment type="similarity">
    <text evidence="1">Belongs to the helicase family. RecQ subfamily.</text>
</comment>
<keyword evidence="8" id="KW-1185">Reference proteome</keyword>
<evidence type="ECO:0000256" key="3">
    <source>
        <dbReference type="ARBA" id="ARBA00023235"/>
    </source>
</evidence>
<evidence type="ECO:0000256" key="5">
    <source>
        <dbReference type="ARBA" id="ARBA00034808"/>
    </source>
</evidence>
<feature type="compositionally biased region" description="Polar residues" evidence="6">
    <location>
        <begin position="412"/>
        <end position="425"/>
    </location>
</feature>
<dbReference type="Gene3D" id="3.40.50.300">
    <property type="entry name" value="P-loop containing nucleotide triphosphate hydrolases"/>
    <property type="match status" value="2"/>
</dbReference>
<dbReference type="SUPFAM" id="SSF52540">
    <property type="entry name" value="P-loop containing nucleoside triphosphate hydrolases"/>
    <property type="match status" value="1"/>
</dbReference>
<feature type="region of interest" description="Disordered" evidence="6">
    <location>
        <begin position="302"/>
        <end position="321"/>
    </location>
</feature>
<feature type="region of interest" description="Disordered" evidence="6">
    <location>
        <begin position="402"/>
        <end position="425"/>
    </location>
</feature>
<dbReference type="OrthoDB" id="3260945at2759"/>
<dbReference type="AlphaFoldDB" id="A0A067Q0D9"/>
<dbReference type="GO" id="GO:0009378">
    <property type="term" value="F:four-way junction helicase activity"/>
    <property type="evidence" value="ECO:0007669"/>
    <property type="project" value="TreeGrafter"/>
</dbReference>
<evidence type="ECO:0000256" key="4">
    <source>
        <dbReference type="ARBA" id="ARBA00034617"/>
    </source>
</evidence>
<dbReference type="GO" id="GO:0003677">
    <property type="term" value="F:DNA binding"/>
    <property type="evidence" value="ECO:0007669"/>
    <property type="project" value="UniProtKB-KW"/>
</dbReference>
<evidence type="ECO:0000256" key="1">
    <source>
        <dbReference type="ARBA" id="ARBA00005446"/>
    </source>
</evidence>
<feature type="compositionally biased region" description="Low complexity" evidence="6">
    <location>
        <begin position="305"/>
        <end position="320"/>
    </location>
</feature>
<reference evidence="8" key="1">
    <citation type="journal article" date="2014" name="Proc. Natl. Acad. Sci. U.S.A.">
        <title>Extensive sampling of basidiomycete genomes demonstrates inadequacy of the white-rot/brown-rot paradigm for wood decay fungi.</title>
        <authorList>
            <person name="Riley R."/>
            <person name="Salamov A.A."/>
            <person name="Brown D.W."/>
            <person name="Nagy L.G."/>
            <person name="Floudas D."/>
            <person name="Held B.W."/>
            <person name="Levasseur A."/>
            <person name="Lombard V."/>
            <person name="Morin E."/>
            <person name="Otillar R."/>
            <person name="Lindquist E.A."/>
            <person name="Sun H."/>
            <person name="LaButti K.M."/>
            <person name="Schmutz J."/>
            <person name="Jabbour D."/>
            <person name="Luo H."/>
            <person name="Baker S.E."/>
            <person name="Pisabarro A.G."/>
            <person name="Walton J.D."/>
            <person name="Blanchette R.A."/>
            <person name="Henrissat B."/>
            <person name="Martin F."/>
            <person name="Cullen D."/>
            <person name="Hibbett D.S."/>
            <person name="Grigoriev I.V."/>
        </authorList>
    </citation>
    <scope>NUCLEOTIDE SEQUENCE [LARGE SCALE GENOMIC DNA]</scope>
    <source>
        <strain evidence="8">MUCL 33604</strain>
    </source>
</reference>
<dbReference type="PANTHER" id="PTHR13710">
    <property type="entry name" value="DNA HELICASE RECQ FAMILY MEMBER"/>
    <property type="match status" value="1"/>
</dbReference>
<dbReference type="InParanoid" id="A0A067Q0D9"/>
<dbReference type="GO" id="GO:0043138">
    <property type="term" value="F:3'-5' DNA helicase activity"/>
    <property type="evidence" value="ECO:0007669"/>
    <property type="project" value="UniProtKB-EC"/>
</dbReference>
<dbReference type="HOGENOM" id="CLU_604203_0_0_1"/>
<keyword evidence="3" id="KW-0413">Isomerase</keyword>
<keyword evidence="2" id="KW-0238">DNA-binding</keyword>
<comment type="catalytic activity">
    <reaction evidence="4">
        <text>Couples ATP hydrolysis with the unwinding of duplex DNA by translocating in the 3'-5' direction.</text>
        <dbReference type="EC" id="5.6.2.4"/>
    </reaction>
</comment>
<evidence type="ECO:0000256" key="6">
    <source>
        <dbReference type="SAM" id="MobiDB-lite"/>
    </source>
</evidence>
<protein>
    <recommendedName>
        <fullName evidence="5">DNA 3'-5' helicase</fullName>
        <ecNumber evidence="5">5.6.2.4</ecNumber>
    </recommendedName>
</protein>
<evidence type="ECO:0000313" key="8">
    <source>
        <dbReference type="Proteomes" id="UP000027265"/>
    </source>
</evidence>
<dbReference type="EMBL" id="KL197715">
    <property type="protein sequence ID" value="KDQ59625.1"/>
    <property type="molecule type" value="Genomic_DNA"/>
</dbReference>
<dbReference type="Proteomes" id="UP000027265">
    <property type="component" value="Unassembled WGS sequence"/>
</dbReference>
<dbReference type="GO" id="GO:0000724">
    <property type="term" value="P:double-strand break repair via homologous recombination"/>
    <property type="evidence" value="ECO:0007669"/>
    <property type="project" value="TreeGrafter"/>
</dbReference>
<gene>
    <name evidence="7" type="ORF">JAAARDRAFT_192127</name>
</gene>
<name>A0A067Q0D9_9AGAM</name>
<dbReference type="GO" id="GO:0005737">
    <property type="term" value="C:cytoplasm"/>
    <property type="evidence" value="ECO:0007669"/>
    <property type="project" value="TreeGrafter"/>
</dbReference>
<sequence length="453" mass="49485">MKDLRIQAVAINAESVQIASRKGRDIWKEVRTCKWLAVVLSAERLTSNEADEVLQDETFWANLLLLGIDEAHVVVPWGEHFRQDYHQMGLIQKHLPEGVAFVAATATLAPGKEQDDLCGLLGLRKGHFHTIQLSCKHLNVRTVIRELTHGLSSYQFPDIAWIPSPGTKAVIYFAFGMGMDEKNIGIVVNLGLVKSLSAWLQQIGRGGRDPASKAQGITYVEATALEPLYTTKRKLEEEEEEEEEKRARKKHAKEEGEEGAQSDASAGAELEEDEKEFGKGQRGKVAGARVVTTLKQVNKEKTLATKKASGKGSAGKQGTKARGKVTVLKATAKTTKATGSLTMGENTARLLSAHVDNCCLNTEINDIFGNPGANAKENCHVAKRPLPCSTCLPFWSNPAPAPQPAGFMDPTPASNKPQNSGPTSLTKLEHNQVHAKLHEFAWNQWSLKTTAFA</sequence>
<proteinExistence type="inferred from homology"/>
<evidence type="ECO:0000256" key="2">
    <source>
        <dbReference type="ARBA" id="ARBA00023125"/>
    </source>
</evidence>